<gene>
    <name evidence="1" type="ORF">HPBE_LOCUS4253</name>
</gene>
<evidence type="ECO:0000313" key="1">
    <source>
        <dbReference type="EMBL" id="VDO60615.1"/>
    </source>
</evidence>
<proteinExistence type="predicted"/>
<name>A0A183FDE3_HELPZ</name>
<dbReference type="Proteomes" id="UP000050761">
    <property type="component" value="Unassembled WGS sequence"/>
</dbReference>
<accession>A0A3P8AHP4</accession>
<dbReference type="WBParaSite" id="HPBE_0000425201-mRNA-1">
    <property type="protein sequence ID" value="HPBE_0000425201-mRNA-1"/>
    <property type="gene ID" value="HPBE_0000425201"/>
</dbReference>
<reference evidence="1 2" key="1">
    <citation type="submission" date="2018-11" db="EMBL/GenBank/DDBJ databases">
        <authorList>
            <consortium name="Pathogen Informatics"/>
        </authorList>
    </citation>
    <scope>NUCLEOTIDE SEQUENCE [LARGE SCALE GENOMIC DNA]</scope>
</reference>
<dbReference type="EMBL" id="UZAH01025290">
    <property type="protein sequence ID" value="VDO60615.1"/>
    <property type="molecule type" value="Genomic_DNA"/>
</dbReference>
<reference evidence="3" key="2">
    <citation type="submission" date="2019-09" db="UniProtKB">
        <authorList>
            <consortium name="WormBaseParasite"/>
        </authorList>
    </citation>
    <scope>IDENTIFICATION</scope>
</reference>
<protein>
    <submittedName>
        <fullName evidence="3">Potassium channel tetramerisation-type BTB domain-containing protein</fullName>
    </submittedName>
</protein>
<evidence type="ECO:0000313" key="2">
    <source>
        <dbReference type="Proteomes" id="UP000050761"/>
    </source>
</evidence>
<keyword evidence="2" id="KW-1185">Reference proteome</keyword>
<evidence type="ECO:0000313" key="3">
    <source>
        <dbReference type="WBParaSite" id="HPBE_0000425201-mRNA-1"/>
    </source>
</evidence>
<sequence length="128" mass="14376">MTHSQELEQKVFYGRNGKRLNVKRTESISPKAHHWPTGLQKNLHLFAELGGDDDDDDDVGVALPLDREPTVFVRLLQRFETTIASASTPRRSLLTHLEDMDIAARGYGAVGRRLPNEWVELVVDSPAS</sequence>
<organism evidence="2 3">
    <name type="scientific">Heligmosomoides polygyrus</name>
    <name type="common">Parasitic roundworm</name>
    <dbReference type="NCBI Taxonomy" id="6339"/>
    <lineage>
        <taxon>Eukaryota</taxon>
        <taxon>Metazoa</taxon>
        <taxon>Ecdysozoa</taxon>
        <taxon>Nematoda</taxon>
        <taxon>Chromadorea</taxon>
        <taxon>Rhabditida</taxon>
        <taxon>Rhabditina</taxon>
        <taxon>Rhabditomorpha</taxon>
        <taxon>Strongyloidea</taxon>
        <taxon>Heligmosomidae</taxon>
        <taxon>Heligmosomoides</taxon>
    </lineage>
</organism>
<dbReference type="AlphaFoldDB" id="A0A183FDE3"/>
<accession>A0A183FDE3</accession>